<dbReference type="PANTHER" id="PTHR30419">
    <property type="entry name" value="HTH-TYPE TRANSCRIPTIONAL REGULATOR YBHD"/>
    <property type="match status" value="1"/>
</dbReference>
<protein>
    <recommendedName>
        <fullName evidence="5">HTH lysR-type domain-containing protein</fullName>
    </recommendedName>
</protein>
<feature type="domain" description="HTH lysR-type" evidence="5">
    <location>
        <begin position="21"/>
        <end position="78"/>
    </location>
</feature>
<sequence>MQGPVRYMTREQRMDSGRAEPRLHHIRAFVAVATHGSIRSAARELGMSQPAMTRSIRELEALMNTALLVRGASGVTLTDSGRALERHARMIVSELRRARDSVDQVSGRGRGHVAIGVSATVARTILPAVVARFQKDYPQVSMHLQEGQLSALVERLRSGELDFTISTVDTDTIDHDLRIQPLFDKPFVVVMRHDHPLAGATNPEMLCHARWVLPTPRSGYYAGLYRWLDEKHIINAQSRLECDSFTTSLNLIAQSDMIGVFAQGMVAHHGMAGLVELSLETPLPSARFHLVRHQERPLTPAAERLAQLFEYESRAG</sequence>
<evidence type="ECO:0000313" key="6">
    <source>
        <dbReference type="EMBL" id="ART63914.1"/>
    </source>
</evidence>
<proteinExistence type="inferred from homology"/>
<gene>
    <name evidence="6" type="ORF">B9H00_13330</name>
</gene>
<dbReference type="InterPro" id="IPR050950">
    <property type="entry name" value="HTH-type_LysR_regulators"/>
</dbReference>
<evidence type="ECO:0000259" key="5">
    <source>
        <dbReference type="PROSITE" id="PS50931"/>
    </source>
</evidence>
<dbReference type="EMBL" id="CP021358">
    <property type="protein sequence ID" value="ART63914.1"/>
    <property type="molecule type" value="Genomic_DNA"/>
</dbReference>
<evidence type="ECO:0000256" key="4">
    <source>
        <dbReference type="ARBA" id="ARBA00023163"/>
    </source>
</evidence>
<dbReference type="GO" id="GO:0003677">
    <property type="term" value="F:DNA binding"/>
    <property type="evidence" value="ECO:0007669"/>
    <property type="project" value="UniProtKB-KW"/>
</dbReference>
<dbReference type="Gene3D" id="1.10.10.10">
    <property type="entry name" value="Winged helix-like DNA-binding domain superfamily/Winged helix DNA-binding domain"/>
    <property type="match status" value="1"/>
</dbReference>
<keyword evidence="4" id="KW-0804">Transcription</keyword>
<accession>A0A240UR02</accession>
<keyword evidence="3" id="KW-0238">DNA-binding</keyword>
<dbReference type="SUPFAM" id="SSF53850">
    <property type="entry name" value="Periplasmic binding protein-like II"/>
    <property type="match status" value="1"/>
</dbReference>
<dbReference type="InterPro" id="IPR000847">
    <property type="entry name" value="LysR_HTH_N"/>
</dbReference>
<organism evidence="6 7">
    <name type="scientific">Kushneria marisflavi</name>
    <dbReference type="NCBI Taxonomy" id="157779"/>
    <lineage>
        <taxon>Bacteria</taxon>
        <taxon>Pseudomonadati</taxon>
        <taxon>Pseudomonadota</taxon>
        <taxon>Gammaproteobacteria</taxon>
        <taxon>Oceanospirillales</taxon>
        <taxon>Halomonadaceae</taxon>
        <taxon>Kushneria</taxon>
    </lineage>
</organism>
<dbReference type="GO" id="GO:0005829">
    <property type="term" value="C:cytosol"/>
    <property type="evidence" value="ECO:0007669"/>
    <property type="project" value="TreeGrafter"/>
</dbReference>
<keyword evidence="7" id="KW-1185">Reference proteome</keyword>
<dbReference type="PANTHER" id="PTHR30419:SF7">
    <property type="entry name" value="HTH-TYPE TRANSCRIPTIONAL REGULATOR TDCA"/>
    <property type="match status" value="1"/>
</dbReference>
<dbReference type="InterPro" id="IPR036390">
    <property type="entry name" value="WH_DNA-bd_sf"/>
</dbReference>
<dbReference type="PROSITE" id="PS50931">
    <property type="entry name" value="HTH_LYSR"/>
    <property type="match status" value="1"/>
</dbReference>
<evidence type="ECO:0000256" key="1">
    <source>
        <dbReference type="ARBA" id="ARBA00009437"/>
    </source>
</evidence>
<dbReference type="SUPFAM" id="SSF46785">
    <property type="entry name" value="Winged helix' DNA-binding domain"/>
    <property type="match status" value="1"/>
</dbReference>
<dbReference type="AlphaFoldDB" id="A0A240UR02"/>
<evidence type="ECO:0000313" key="7">
    <source>
        <dbReference type="Proteomes" id="UP000194457"/>
    </source>
</evidence>
<dbReference type="Pfam" id="PF00126">
    <property type="entry name" value="HTH_1"/>
    <property type="match status" value="1"/>
</dbReference>
<dbReference type="FunFam" id="1.10.10.10:FF:000001">
    <property type="entry name" value="LysR family transcriptional regulator"/>
    <property type="match status" value="1"/>
</dbReference>
<dbReference type="GO" id="GO:0003700">
    <property type="term" value="F:DNA-binding transcription factor activity"/>
    <property type="evidence" value="ECO:0007669"/>
    <property type="project" value="InterPro"/>
</dbReference>
<name>A0A240UR02_9GAMM</name>
<dbReference type="Pfam" id="PF03466">
    <property type="entry name" value="LysR_substrate"/>
    <property type="match status" value="1"/>
</dbReference>
<dbReference type="KEGG" id="kma:B9H00_13330"/>
<dbReference type="Gene3D" id="3.40.190.290">
    <property type="match status" value="1"/>
</dbReference>
<dbReference type="OrthoDB" id="8437302at2"/>
<reference evidence="6 7" key="1">
    <citation type="submission" date="2017-05" db="EMBL/GenBank/DDBJ databases">
        <authorList>
            <person name="Song R."/>
            <person name="Chenine A.L."/>
            <person name="Ruprecht R.M."/>
        </authorList>
    </citation>
    <scope>NUCLEOTIDE SEQUENCE [LARGE SCALE GENOMIC DNA]</scope>
    <source>
        <strain evidence="6">SW32</strain>
    </source>
</reference>
<keyword evidence="2" id="KW-0805">Transcription regulation</keyword>
<evidence type="ECO:0000256" key="2">
    <source>
        <dbReference type="ARBA" id="ARBA00023015"/>
    </source>
</evidence>
<dbReference type="InterPro" id="IPR005119">
    <property type="entry name" value="LysR_subst-bd"/>
</dbReference>
<evidence type="ECO:0000256" key="3">
    <source>
        <dbReference type="ARBA" id="ARBA00023125"/>
    </source>
</evidence>
<dbReference type="InterPro" id="IPR036388">
    <property type="entry name" value="WH-like_DNA-bd_sf"/>
</dbReference>
<comment type="similarity">
    <text evidence="1">Belongs to the LysR transcriptional regulatory family.</text>
</comment>
<dbReference type="PRINTS" id="PR00039">
    <property type="entry name" value="HTHLYSR"/>
</dbReference>
<dbReference type="Proteomes" id="UP000194457">
    <property type="component" value="Chromosome"/>
</dbReference>